<comment type="caution">
    <text evidence="2">The sequence shown here is derived from an EMBL/GenBank/DDBJ whole genome shotgun (WGS) entry which is preliminary data.</text>
</comment>
<feature type="compositionally biased region" description="Gly residues" evidence="1">
    <location>
        <begin position="22"/>
        <end position="36"/>
    </location>
</feature>
<reference evidence="2 3" key="1">
    <citation type="submission" date="2021-06" db="EMBL/GenBank/DDBJ databases">
        <title>A haploid diamondback moth (Plutella xylostella L.) genome assembly resolves 31 chromosomes and identifies a diamide resistance mutation.</title>
        <authorList>
            <person name="Ward C.M."/>
            <person name="Perry K.D."/>
            <person name="Baker G."/>
            <person name="Powis K."/>
            <person name="Heckel D.G."/>
            <person name="Baxter S.W."/>
        </authorList>
    </citation>
    <scope>NUCLEOTIDE SEQUENCE [LARGE SCALE GENOMIC DNA]</scope>
    <source>
        <strain evidence="2 3">LV</strain>
        <tissue evidence="2">Single pupa</tissue>
    </source>
</reference>
<sequence length="67" mass="7124">MARPARAHGGARRGGARRGAQWGAGPGGRRAQGAPGGDETDGIKSFKNLQYLRSDRLYTLRSQSTIV</sequence>
<dbReference type="EMBL" id="JAHIBW010000009">
    <property type="protein sequence ID" value="KAG7308295.1"/>
    <property type="molecule type" value="Genomic_DNA"/>
</dbReference>
<proteinExistence type="predicted"/>
<feature type="compositionally biased region" description="Basic residues" evidence="1">
    <location>
        <begin position="1"/>
        <end position="16"/>
    </location>
</feature>
<feature type="region of interest" description="Disordered" evidence="1">
    <location>
        <begin position="1"/>
        <end position="43"/>
    </location>
</feature>
<evidence type="ECO:0000313" key="3">
    <source>
        <dbReference type="Proteomes" id="UP000823941"/>
    </source>
</evidence>
<organism evidence="2 3">
    <name type="scientific">Plutella xylostella</name>
    <name type="common">Diamondback moth</name>
    <name type="synonym">Plutella maculipennis</name>
    <dbReference type="NCBI Taxonomy" id="51655"/>
    <lineage>
        <taxon>Eukaryota</taxon>
        <taxon>Metazoa</taxon>
        <taxon>Ecdysozoa</taxon>
        <taxon>Arthropoda</taxon>
        <taxon>Hexapoda</taxon>
        <taxon>Insecta</taxon>
        <taxon>Pterygota</taxon>
        <taxon>Neoptera</taxon>
        <taxon>Endopterygota</taxon>
        <taxon>Lepidoptera</taxon>
        <taxon>Glossata</taxon>
        <taxon>Ditrysia</taxon>
        <taxon>Yponomeutoidea</taxon>
        <taxon>Plutellidae</taxon>
        <taxon>Plutella</taxon>
    </lineage>
</organism>
<accession>A0ABQ7QTA3</accession>
<gene>
    <name evidence="2" type="ORF">JYU34_006991</name>
</gene>
<evidence type="ECO:0000256" key="1">
    <source>
        <dbReference type="SAM" id="MobiDB-lite"/>
    </source>
</evidence>
<protein>
    <submittedName>
        <fullName evidence="2">Uncharacterized protein</fullName>
    </submittedName>
</protein>
<keyword evidence="3" id="KW-1185">Reference proteome</keyword>
<dbReference type="Proteomes" id="UP000823941">
    <property type="component" value="Chromosome 9"/>
</dbReference>
<name>A0ABQ7QTA3_PLUXY</name>
<evidence type="ECO:0000313" key="2">
    <source>
        <dbReference type="EMBL" id="KAG7308295.1"/>
    </source>
</evidence>